<protein>
    <recommendedName>
        <fullName evidence="3">Endonuclease/exonuclease/phosphatase domain-containing protein</fullName>
    </recommendedName>
</protein>
<evidence type="ECO:0000313" key="2">
    <source>
        <dbReference type="Proteomes" id="UP001396334"/>
    </source>
</evidence>
<organism evidence="1 2">
    <name type="scientific">Hibiscus sabdariffa</name>
    <name type="common">roselle</name>
    <dbReference type="NCBI Taxonomy" id="183260"/>
    <lineage>
        <taxon>Eukaryota</taxon>
        <taxon>Viridiplantae</taxon>
        <taxon>Streptophyta</taxon>
        <taxon>Embryophyta</taxon>
        <taxon>Tracheophyta</taxon>
        <taxon>Spermatophyta</taxon>
        <taxon>Magnoliopsida</taxon>
        <taxon>eudicotyledons</taxon>
        <taxon>Gunneridae</taxon>
        <taxon>Pentapetalae</taxon>
        <taxon>rosids</taxon>
        <taxon>malvids</taxon>
        <taxon>Malvales</taxon>
        <taxon>Malvaceae</taxon>
        <taxon>Malvoideae</taxon>
        <taxon>Hibiscus</taxon>
    </lineage>
</organism>
<accession>A0ABR2U510</accession>
<dbReference type="EMBL" id="JBBPBN010000002">
    <property type="protein sequence ID" value="KAK9044806.1"/>
    <property type="molecule type" value="Genomic_DNA"/>
</dbReference>
<evidence type="ECO:0008006" key="3">
    <source>
        <dbReference type="Google" id="ProtNLM"/>
    </source>
</evidence>
<dbReference type="InterPro" id="IPR036691">
    <property type="entry name" value="Endo/exonu/phosph_ase_sf"/>
</dbReference>
<dbReference type="Gene3D" id="3.60.10.10">
    <property type="entry name" value="Endonuclease/exonuclease/phosphatase"/>
    <property type="match status" value="1"/>
</dbReference>
<proteinExistence type="predicted"/>
<name>A0ABR2U510_9ROSI</name>
<evidence type="ECO:0000313" key="1">
    <source>
        <dbReference type="EMBL" id="KAK9044806.1"/>
    </source>
</evidence>
<dbReference type="SUPFAM" id="SSF56219">
    <property type="entry name" value="DNase I-like"/>
    <property type="match status" value="1"/>
</dbReference>
<reference evidence="1 2" key="1">
    <citation type="journal article" date="2024" name="G3 (Bethesda)">
        <title>Genome assembly of Hibiscus sabdariffa L. provides insights into metabolisms of medicinal natural products.</title>
        <authorList>
            <person name="Kim T."/>
        </authorList>
    </citation>
    <scope>NUCLEOTIDE SEQUENCE [LARGE SCALE GENOMIC DNA]</scope>
    <source>
        <strain evidence="1">TK-2024</strain>
        <tissue evidence="1">Old leaves</tissue>
    </source>
</reference>
<dbReference type="PANTHER" id="PTHR33710:SF79">
    <property type="entry name" value="OS06G0205337 PROTEIN"/>
    <property type="match status" value="1"/>
</dbReference>
<gene>
    <name evidence="1" type="ORF">V6N11_058697</name>
</gene>
<keyword evidence="2" id="KW-1185">Reference proteome</keyword>
<dbReference type="PANTHER" id="PTHR33710">
    <property type="entry name" value="BNAC02G09200D PROTEIN"/>
    <property type="match status" value="1"/>
</dbReference>
<sequence length="258" mass="29208">MSIVAWDVRGLGNRDIVRALKDVISKLYGSFYVDPQGLASGLALWWIADVQIGVIRESSNFIDVSVSVTGEEGWFFTFIYGLPYREEKHQFWKNLSSLGNDHFSRWCVLGDTNIISNQSEKEGGNSVDNSQIGWFYEFLDSTRLLDLPIKGGTFTWSNMRCDDEAIVEKLDRILISNEWSLKFPKAIEILEAAIASDHNPIVLLLEGLKKEGKKSLNLNHDGSLKMIALLKLERLGTIRFLVPAQMSLLRSLRPLDLE</sequence>
<dbReference type="Proteomes" id="UP001396334">
    <property type="component" value="Unassembled WGS sequence"/>
</dbReference>
<comment type="caution">
    <text evidence="1">The sequence shown here is derived from an EMBL/GenBank/DDBJ whole genome shotgun (WGS) entry which is preliminary data.</text>
</comment>